<keyword evidence="11" id="KW-1185">Reference proteome</keyword>
<dbReference type="GO" id="GO:0006355">
    <property type="term" value="P:regulation of DNA-templated transcription"/>
    <property type="evidence" value="ECO:0007669"/>
    <property type="project" value="InterPro"/>
</dbReference>
<accession>A0A1M4X4W7</accession>
<evidence type="ECO:0000259" key="8">
    <source>
        <dbReference type="PROSITE" id="PS50110"/>
    </source>
</evidence>
<evidence type="ECO:0000256" key="5">
    <source>
        <dbReference type="ARBA" id="ARBA00023163"/>
    </source>
</evidence>
<dbReference type="Gene3D" id="1.10.10.10">
    <property type="entry name" value="Winged helix-like DNA-binding domain superfamily/Winged helix DNA-binding domain"/>
    <property type="match status" value="1"/>
</dbReference>
<sequence>MWLSCTPGSPGRAVGVTITNTGLYMRALIVEDEPLLIEDLEQCLLEEHFYVDTAESLQEANDLVAGEPYDLVLLDLGLPDGNGLELLKSVNKYYRETAVIIITARGETEDKVKGLELGSDDYLSKPFPIAELRARIHAVLRRKFKISDNHISGGPLEVNLDHMEVQVNDQPLDVTETEYKMLRYLILNKNKTITRISLAEHIWGNRIDDRFSLDFISSHMKNIRKKLSEAGAHNIIETIYGVGYKLTAYEAE</sequence>
<dbReference type="Gene3D" id="3.40.50.2300">
    <property type="match status" value="1"/>
</dbReference>
<dbReference type="OrthoDB" id="9790442at2"/>
<keyword evidence="4 7" id="KW-0238">DNA-binding</keyword>
<keyword evidence="3" id="KW-0805">Transcription regulation</keyword>
<dbReference type="InterPro" id="IPR036388">
    <property type="entry name" value="WH-like_DNA-bd_sf"/>
</dbReference>
<dbReference type="InterPro" id="IPR011006">
    <property type="entry name" value="CheY-like_superfamily"/>
</dbReference>
<dbReference type="PROSITE" id="PS51755">
    <property type="entry name" value="OMPR_PHOB"/>
    <property type="match status" value="1"/>
</dbReference>
<feature type="domain" description="Response regulatory" evidence="8">
    <location>
        <begin position="26"/>
        <end position="140"/>
    </location>
</feature>
<dbReference type="GO" id="GO:0000976">
    <property type="term" value="F:transcription cis-regulatory region binding"/>
    <property type="evidence" value="ECO:0007669"/>
    <property type="project" value="TreeGrafter"/>
</dbReference>
<feature type="DNA-binding region" description="OmpR/PhoB-type" evidence="7">
    <location>
        <begin position="148"/>
        <end position="248"/>
    </location>
</feature>
<dbReference type="STRING" id="1194090.SAMN05443144_10421"/>
<dbReference type="SMART" id="SM00448">
    <property type="entry name" value="REC"/>
    <property type="match status" value="1"/>
</dbReference>
<feature type="domain" description="OmpR/PhoB-type" evidence="9">
    <location>
        <begin position="148"/>
        <end position="248"/>
    </location>
</feature>
<keyword evidence="1 6" id="KW-0597">Phosphoprotein</keyword>
<dbReference type="PANTHER" id="PTHR48111:SF22">
    <property type="entry name" value="REGULATOR OF RPOS"/>
    <property type="match status" value="1"/>
</dbReference>
<evidence type="ECO:0000256" key="7">
    <source>
        <dbReference type="PROSITE-ProRule" id="PRU01091"/>
    </source>
</evidence>
<dbReference type="PANTHER" id="PTHR48111">
    <property type="entry name" value="REGULATOR OF RPOS"/>
    <property type="match status" value="1"/>
</dbReference>
<protein>
    <submittedName>
        <fullName evidence="10">DNA-binding response regulator, OmpR family, contains REC and winged-helix (WHTH) domain</fullName>
    </submittedName>
</protein>
<evidence type="ECO:0000256" key="6">
    <source>
        <dbReference type="PROSITE-ProRule" id="PRU00169"/>
    </source>
</evidence>
<gene>
    <name evidence="10" type="ORF">SAMN05443144_10421</name>
</gene>
<evidence type="ECO:0000313" key="11">
    <source>
        <dbReference type="Proteomes" id="UP000184041"/>
    </source>
</evidence>
<dbReference type="SMART" id="SM00862">
    <property type="entry name" value="Trans_reg_C"/>
    <property type="match status" value="1"/>
</dbReference>
<keyword evidence="2" id="KW-0902">Two-component regulatory system</keyword>
<dbReference type="Proteomes" id="UP000184041">
    <property type="component" value="Unassembled WGS sequence"/>
</dbReference>
<dbReference type="InterPro" id="IPR001789">
    <property type="entry name" value="Sig_transdc_resp-reg_receiver"/>
</dbReference>
<dbReference type="Gene3D" id="6.10.250.690">
    <property type="match status" value="1"/>
</dbReference>
<evidence type="ECO:0000313" key="10">
    <source>
        <dbReference type="EMBL" id="SHE88509.1"/>
    </source>
</evidence>
<evidence type="ECO:0000259" key="9">
    <source>
        <dbReference type="PROSITE" id="PS51755"/>
    </source>
</evidence>
<dbReference type="GO" id="GO:0000156">
    <property type="term" value="F:phosphorelay response regulator activity"/>
    <property type="evidence" value="ECO:0007669"/>
    <property type="project" value="TreeGrafter"/>
</dbReference>
<evidence type="ECO:0000256" key="2">
    <source>
        <dbReference type="ARBA" id="ARBA00023012"/>
    </source>
</evidence>
<feature type="modified residue" description="4-aspartylphosphate" evidence="6">
    <location>
        <position position="75"/>
    </location>
</feature>
<dbReference type="Pfam" id="PF00072">
    <property type="entry name" value="Response_reg"/>
    <property type="match status" value="1"/>
</dbReference>
<reference evidence="10 11" key="1">
    <citation type="submission" date="2016-11" db="EMBL/GenBank/DDBJ databases">
        <authorList>
            <person name="Jaros S."/>
            <person name="Januszkiewicz K."/>
            <person name="Wedrychowicz H."/>
        </authorList>
    </citation>
    <scope>NUCLEOTIDE SEQUENCE [LARGE SCALE GENOMIC DNA]</scope>
    <source>
        <strain evidence="10 11">DSM 21986</strain>
    </source>
</reference>
<evidence type="ECO:0000256" key="3">
    <source>
        <dbReference type="ARBA" id="ARBA00023015"/>
    </source>
</evidence>
<proteinExistence type="predicted"/>
<dbReference type="InterPro" id="IPR001867">
    <property type="entry name" value="OmpR/PhoB-type_DNA-bd"/>
</dbReference>
<dbReference type="EMBL" id="FQUS01000004">
    <property type="protein sequence ID" value="SHE88509.1"/>
    <property type="molecule type" value="Genomic_DNA"/>
</dbReference>
<dbReference type="GO" id="GO:0032993">
    <property type="term" value="C:protein-DNA complex"/>
    <property type="evidence" value="ECO:0007669"/>
    <property type="project" value="TreeGrafter"/>
</dbReference>
<dbReference type="PROSITE" id="PS50110">
    <property type="entry name" value="RESPONSE_REGULATORY"/>
    <property type="match status" value="1"/>
</dbReference>
<dbReference type="InterPro" id="IPR039420">
    <property type="entry name" value="WalR-like"/>
</dbReference>
<dbReference type="CDD" id="cd00383">
    <property type="entry name" value="trans_reg_C"/>
    <property type="match status" value="1"/>
</dbReference>
<evidence type="ECO:0000256" key="4">
    <source>
        <dbReference type="ARBA" id="ARBA00023125"/>
    </source>
</evidence>
<dbReference type="Pfam" id="PF00486">
    <property type="entry name" value="Trans_reg_C"/>
    <property type="match status" value="1"/>
</dbReference>
<dbReference type="GO" id="GO:0005829">
    <property type="term" value="C:cytosol"/>
    <property type="evidence" value="ECO:0007669"/>
    <property type="project" value="TreeGrafter"/>
</dbReference>
<keyword evidence="5" id="KW-0804">Transcription</keyword>
<dbReference type="SUPFAM" id="SSF52172">
    <property type="entry name" value="CheY-like"/>
    <property type="match status" value="1"/>
</dbReference>
<organism evidence="10 11">
    <name type="scientific">Fodinibius roseus</name>
    <dbReference type="NCBI Taxonomy" id="1194090"/>
    <lineage>
        <taxon>Bacteria</taxon>
        <taxon>Pseudomonadati</taxon>
        <taxon>Balneolota</taxon>
        <taxon>Balneolia</taxon>
        <taxon>Balneolales</taxon>
        <taxon>Balneolaceae</taxon>
        <taxon>Fodinibius</taxon>
    </lineage>
</organism>
<name>A0A1M4X4W7_9BACT</name>
<evidence type="ECO:0000256" key="1">
    <source>
        <dbReference type="ARBA" id="ARBA00022553"/>
    </source>
</evidence>
<dbReference type="AlphaFoldDB" id="A0A1M4X4W7"/>